<evidence type="ECO:0008006" key="10">
    <source>
        <dbReference type="Google" id="ProtNLM"/>
    </source>
</evidence>
<feature type="compositionally biased region" description="Polar residues" evidence="5">
    <location>
        <begin position="101"/>
        <end position="110"/>
    </location>
</feature>
<evidence type="ECO:0000256" key="5">
    <source>
        <dbReference type="SAM" id="MobiDB-lite"/>
    </source>
</evidence>
<reference evidence="8" key="2">
    <citation type="submission" date="2025-05" db="UniProtKB">
        <authorList>
            <consortium name="EnsemblMetazoa"/>
        </authorList>
    </citation>
    <scope>IDENTIFICATION</scope>
    <source>
        <strain evidence="8">Foshan</strain>
    </source>
</reference>
<dbReference type="InterPro" id="IPR025605">
    <property type="entry name" value="OST-HTH/LOTUS_dom"/>
</dbReference>
<dbReference type="InterPro" id="IPR041966">
    <property type="entry name" value="LOTUS-like"/>
</dbReference>
<keyword evidence="2" id="KW-0963">Cytoplasm</keyword>
<keyword evidence="9" id="KW-1185">Reference proteome</keyword>
<comment type="subcellular location">
    <subcellularLocation>
        <location evidence="1">Cytoplasm</location>
    </subcellularLocation>
</comment>
<feature type="region of interest" description="Disordered" evidence="5">
    <location>
        <begin position="630"/>
        <end position="651"/>
    </location>
</feature>
<evidence type="ECO:0000256" key="2">
    <source>
        <dbReference type="ARBA" id="ARBA00022490"/>
    </source>
</evidence>
<dbReference type="SUPFAM" id="SSF63748">
    <property type="entry name" value="Tudor/PWWP/MBT"/>
    <property type="match status" value="1"/>
</dbReference>
<evidence type="ECO:0000259" key="7">
    <source>
        <dbReference type="PROSITE" id="PS51644"/>
    </source>
</evidence>
<feature type="domain" description="Tudor" evidence="6">
    <location>
        <begin position="316"/>
        <end position="373"/>
    </location>
</feature>
<sequence length="651" mass="75009">MADYSMEEIKNIVRSIAISGGARGLSVKMLVDDFKKIEGFELPYHRLGFRAADEFLRSLTDTVTITGYGTAAMVQPVVTQNTRHVRELVKNSKSNPRKRFNNNNTYSSPAYRSPEYNSDYRKSNNQSYNRSSTNNGYWKPPQNYVRQTTNDYYDEHRDESRKVKNREFDFVDTAADEDGFGSSDDDMPKFVLTDGKQLAQVQESIQTMTITDSPPKKSTTAKSNDAIPDDAVLALINCLEIPEGAMNLTDTIERQQIAPEIVPRQSVQMFVTEVHNPHRFWYHMGENANKIDELMNEIDDYYSHLERQEWRLTPSSVAVGLYCVAKFSNMWHRAKIVSDLMHNKVKVFYIDYGTVSEVELKEVKFMAKCFSSMPAQAMRASLAYVKPVGHRWTRDASWSLLSLVYEKILYAYVVDVDREENFLDVVLIDTTGNKDNIVNQQMFIKGHAIWEDDVPYKDKSTENYRQRTKAFSELFPSFDELEDGTYPTLLDIAEYYAAGFNFQRYYMQSLPDDSEFLQYILTITPTVDRGELIDKDATLVRTFADLYSSDFEDVYDFYEQPYPEFVPEYAIEPFVDDDDDPEGPAIMEHIVPDVVKPKKPKKQVRFRDPEWEIFPYDGTRAIVENEVNQDSVVPLTDENSAQLGGSPKEIA</sequence>
<evidence type="ECO:0000256" key="4">
    <source>
        <dbReference type="ARBA" id="ARBA00022871"/>
    </source>
</evidence>
<dbReference type="Gene3D" id="2.30.30.140">
    <property type="match status" value="1"/>
</dbReference>
<dbReference type="InterPro" id="IPR035437">
    <property type="entry name" value="SNase_OB-fold_sf"/>
</dbReference>
<keyword evidence="4" id="KW-0744">Spermatogenesis</keyword>
<evidence type="ECO:0000256" key="1">
    <source>
        <dbReference type="ARBA" id="ARBA00004496"/>
    </source>
</evidence>
<evidence type="ECO:0000313" key="8">
    <source>
        <dbReference type="EnsemblMetazoa" id="AALFPA23_002233.P1956"/>
    </source>
</evidence>
<dbReference type="PANTHER" id="PTHR22948">
    <property type="entry name" value="TUDOR DOMAIN CONTAINING PROTEIN"/>
    <property type="match status" value="1"/>
</dbReference>
<dbReference type="Proteomes" id="UP000069940">
    <property type="component" value="Unassembled WGS sequence"/>
</dbReference>
<keyword evidence="3" id="KW-0677">Repeat</keyword>
<dbReference type="PROSITE" id="PS50304">
    <property type="entry name" value="TUDOR"/>
    <property type="match status" value="1"/>
</dbReference>
<evidence type="ECO:0000259" key="6">
    <source>
        <dbReference type="PROSITE" id="PS50304"/>
    </source>
</evidence>
<dbReference type="InterPro" id="IPR050621">
    <property type="entry name" value="Tudor_domain_containing"/>
</dbReference>
<feature type="region of interest" description="Disordered" evidence="5">
    <location>
        <begin position="90"/>
        <end position="144"/>
    </location>
</feature>
<protein>
    <recommendedName>
        <fullName evidence="10">HTH OST-type domain-containing protein</fullName>
    </recommendedName>
</protein>
<feature type="compositionally biased region" description="Polar residues" evidence="5">
    <location>
        <begin position="630"/>
        <end position="643"/>
    </location>
</feature>
<dbReference type="EnsemblMetazoa" id="AALFPA23_002233.R1956">
    <property type="protein sequence ID" value="AALFPA23_002233.P1956"/>
    <property type="gene ID" value="AALFPA23_002233"/>
</dbReference>
<evidence type="ECO:0000313" key="9">
    <source>
        <dbReference type="Proteomes" id="UP000069940"/>
    </source>
</evidence>
<dbReference type="PROSITE" id="PS51644">
    <property type="entry name" value="HTH_OST"/>
    <property type="match status" value="1"/>
</dbReference>
<accession>A0ABM1XRT4</accession>
<dbReference type="Pfam" id="PF12872">
    <property type="entry name" value="OST-HTH"/>
    <property type="match status" value="1"/>
</dbReference>
<dbReference type="CDD" id="cd09972">
    <property type="entry name" value="LOTUS_TDRD_OSKAR"/>
    <property type="match status" value="1"/>
</dbReference>
<feature type="compositionally biased region" description="Polar residues" evidence="5">
    <location>
        <begin position="123"/>
        <end position="136"/>
    </location>
</feature>
<dbReference type="SMART" id="SM00333">
    <property type="entry name" value="TUDOR"/>
    <property type="match status" value="1"/>
</dbReference>
<keyword evidence="4" id="KW-0221">Differentiation</keyword>
<reference evidence="9" key="1">
    <citation type="journal article" date="2015" name="Proc. Natl. Acad. Sci. U.S.A.">
        <title>Genome sequence of the Asian Tiger mosquito, Aedes albopictus, reveals insights into its biology, genetics, and evolution.</title>
        <authorList>
            <person name="Chen X.G."/>
            <person name="Jiang X."/>
            <person name="Gu J."/>
            <person name="Xu M."/>
            <person name="Wu Y."/>
            <person name="Deng Y."/>
            <person name="Zhang C."/>
            <person name="Bonizzoni M."/>
            <person name="Dermauw W."/>
            <person name="Vontas J."/>
            <person name="Armbruster P."/>
            <person name="Huang X."/>
            <person name="Yang Y."/>
            <person name="Zhang H."/>
            <person name="He W."/>
            <person name="Peng H."/>
            <person name="Liu Y."/>
            <person name="Wu K."/>
            <person name="Chen J."/>
            <person name="Lirakis M."/>
            <person name="Topalis P."/>
            <person name="Van Leeuwen T."/>
            <person name="Hall A.B."/>
            <person name="Jiang X."/>
            <person name="Thorpe C."/>
            <person name="Mueller R.L."/>
            <person name="Sun C."/>
            <person name="Waterhouse R.M."/>
            <person name="Yan G."/>
            <person name="Tu Z.J."/>
            <person name="Fang X."/>
            <person name="James A.A."/>
        </authorList>
    </citation>
    <scope>NUCLEOTIDE SEQUENCE [LARGE SCALE GENOMIC DNA]</scope>
    <source>
        <strain evidence="9">Foshan</strain>
    </source>
</reference>
<feature type="domain" description="HTH OST-type" evidence="7">
    <location>
        <begin position="5"/>
        <end position="82"/>
    </location>
</feature>
<dbReference type="Gene3D" id="3.30.420.610">
    <property type="entry name" value="LOTUS domain-like"/>
    <property type="match status" value="1"/>
</dbReference>
<dbReference type="PANTHER" id="PTHR22948:SF76">
    <property type="entry name" value="FI20010P1-RELATED"/>
    <property type="match status" value="1"/>
</dbReference>
<dbReference type="Gene3D" id="2.40.50.90">
    <property type="match status" value="1"/>
</dbReference>
<organism evidence="8 9">
    <name type="scientific">Aedes albopictus</name>
    <name type="common">Asian tiger mosquito</name>
    <name type="synonym">Stegomyia albopicta</name>
    <dbReference type="NCBI Taxonomy" id="7160"/>
    <lineage>
        <taxon>Eukaryota</taxon>
        <taxon>Metazoa</taxon>
        <taxon>Ecdysozoa</taxon>
        <taxon>Arthropoda</taxon>
        <taxon>Hexapoda</taxon>
        <taxon>Insecta</taxon>
        <taxon>Pterygota</taxon>
        <taxon>Neoptera</taxon>
        <taxon>Endopterygota</taxon>
        <taxon>Diptera</taxon>
        <taxon>Nematocera</taxon>
        <taxon>Culicoidea</taxon>
        <taxon>Culicidae</taxon>
        <taxon>Culicinae</taxon>
        <taxon>Aedini</taxon>
        <taxon>Aedes</taxon>
        <taxon>Stegomyia</taxon>
    </lineage>
</organism>
<dbReference type="Pfam" id="PF00567">
    <property type="entry name" value="TUDOR"/>
    <property type="match status" value="1"/>
</dbReference>
<evidence type="ECO:0000256" key="3">
    <source>
        <dbReference type="ARBA" id="ARBA00022737"/>
    </source>
</evidence>
<dbReference type="InterPro" id="IPR002999">
    <property type="entry name" value="Tudor"/>
</dbReference>
<proteinExistence type="predicted"/>
<name>A0ABM1XRT4_AEDAL</name>
<dbReference type="RefSeq" id="XP_062707553.1">
    <property type="nucleotide sequence ID" value="XM_062851569.1"/>
</dbReference>
<dbReference type="GeneID" id="109427899"/>